<dbReference type="InterPro" id="IPR036129">
    <property type="entry name" value="Glycerate_kinase_sf"/>
</dbReference>
<keyword evidence="3 4" id="KW-0418">Kinase</keyword>
<keyword evidence="2 4" id="KW-0808">Transferase</keyword>
<accession>A0ABS2GIM2</accession>
<dbReference type="EMBL" id="JACJLA010000010">
    <property type="protein sequence ID" value="MBM6912998.1"/>
    <property type="molecule type" value="Genomic_DNA"/>
</dbReference>
<dbReference type="InterPro" id="IPR018197">
    <property type="entry name" value="Glycerate_kinase_RE-like"/>
</dbReference>
<dbReference type="PIRSF" id="PIRSF006078">
    <property type="entry name" value="GlxK"/>
    <property type="match status" value="1"/>
</dbReference>
<evidence type="ECO:0000313" key="5">
    <source>
        <dbReference type="EMBL" id="MBM6912998.1"/>
    </source>
</evidence>
<dbReference type="InterPro" id="IPR004381">
    <property type="entry name" value="Glycerate_kinase"/>
</dbReference>
<sequence>MSKKIVLAIDSFKGSASSLAVEEHVAKGIQAVVPDAECVLVPVADGGEGTVEAIVDARHGVYHEADVMGPLGQPVKARYGMIDNETIAVLEMSAASGITLVKKDELNPLRATTYGTGQMILDAINRGAKEIYMGIGGSATNDGGMGMAAALGAKFLDKNGNELEPVVTSLAQLERIDCSGIDPRVADVRFTILCDVTNPLCGPHGASHIFGGQKGADEEMKILLDSYLELYAACIERDLGVSVKDIPGAGAAGGLGAGMIAFTKAHKQSGIDAVLKLIRLEEQIGEADLVVTGEGRMDNQTAFGKAPVGVSGLAQKQNIPVVAVVGSRSLDTEAVYEKGISLILDIINEPMPLEEAMKNVDALTQNTGRMIGRLIKGWMR</sequence>
<proteinExistence type="inferred from homology"/>
<name>A0ABS2GIM2_9FIRM</name>
<comment type="similarity">
    <text evidence="1 4">Belongs to the glycerate kinase type-1 family.</text>
</comment>
<protein>
    <submittedName>
        <fullName evidence="5">Glycerate kinase</fullName>
    </submittedName>
</protein>
<dbReference type="Proteomes" id="UP000707138">
    <property type="component" value="Unassembled WGS sequence"/>
</dbReference>
<gene>
    <name evidence="5" type="ORF">H6A01_06650</name>
</gene>
<dbReference type="Pfam" id="PF02595">
    <property type="entry name" value="Gly_kinase"/>
    <property type="match status" value="1"/>
</dbReference>
<dbReference type="Gene3D" id="3.40.50.10350">
    <property type="entry name" value="Glycerate kinase, domain 1"/>
    <property type="match status" value="1"/>
</dbReference>
<dbReference type="GO" id="GO:0016301">
    <property type="term" value="F:kinase activity"/>
    <property type="evidence" value="ECO:0007669"/>
    <property type="project" value="UniProtKB-KW"/>
</dbReference>
<dbReference type="Gene3D" id="3.90.1510.10">
    <property type="entry name" value="Glycerate kinase, domain 2"/>
    <property type="match status" value="1"/>
</dbReference>
<comment type="caution">
    <text evidence="5">The sequence shown here is derived from an EMBL/GenBank/DDBJ whole genome shotgun (WGS) entry which is preliminary data.</text>
</comment>
<evidence type="ECO:0000313" key="6">
    <source>
        <dbReference type="Proteomes" id="UP000707138"/>
    </source>
</evidence>
<dbReference type="PANTHER" id="PTHR21599">
    <property type="entry name" value="GLYCERATE KINASE"/>
    <property type="match status" value="1"/>
</dbReference>
<evidence type="ECO:0000256" key="4">
    <source>
        <dbReference type="PIRNR" id="PIRNR006078"/>
    </source>
</evidence>
<organism evidence="5 6">
    <name type="scientific">Veillonella magna</name>
    <dbReference type="NCBI Taxonomy" id="464322"/>
    <lineage>
        <taxon>Bacteria</taxon>
        <taxon>Bacillati</taxon>
        <taxon>Bacillota</taxon>
        <taxon>Negativicutes</taxon>
        <taxon>Veillonellales</taxon>
        <taxon>Veillonellaceae</taxon>
        <taxon>Veillonella</taxon>
    </lineage>
</organism>
<dbReference type="NCBIfam" id="TIGR00045">
    <property type="entry name" value="glycerate kinase"/>
    <property type="match status" value="1"/>
</dbReference>
<evidence type="ECO:0000256" key="2">
    <source>
        <dbReference type="ARBA" id="ARBA00022679"/>
    </source>
</evidence>
<dbReference type="InterPro" id="IPR018193">
    <property type="entry name" value="Glyc_kinase_flavodox-like_fold"/>
</dbReference>
<reference evidence="5 6" key="1">
    <citation type="journal article" date="2021" name="Sci. Rep.">
        <title>The distribution of antibiotic resistance genes in chicken gut microbiota commensals.</title>
        <authorList>
            <person name="Juricova H."/>
            <person name="Matiasovicova J."/>
            <person name="Kubasova T."/>
            <person name="Cejkova D."/>
            <person name="Rychlik I."/>
        </authorList>
    </citation>
    <scope>NUCLEOTIDE SEQUENCE [LARGE SCALE GENOMIC DNA]</scope>
    <source>
        <strain evidence="5 6">An537</strain>
    </source>
</reference>
<dbReference type="RefSeq" id="WP_205087989.1">
    <property type="nucleotide sequence ID" value="NZ_JACJLA010000010.1"/>
</dbReference>
<dbReference type="PANTHER" id="PTHR21599:SF0">
    <property type="entry name" value="GLYCERATE KINASE"/>
    <property type="match status" value="1"/>
</dbReference>
<dbReference type="SUPFAM" id="SSF110738">
    <property type="entry name" value="Glycerate kinase I"/>
    <property type="match status" value="1"/>
</dbReference>
<evidence type="ECO:0000256" key="3">
    <source>
        <dbReference type="ARBA" id="ARBA00022777"/>
    </source>
</evidence>
<evidence type="ECO:0000256" key="1">
    <source>
        <dbReference type="ARBA" id="ARBA00006284"/>
    </source>
</evidence>
<keyword evidence="6" id="KW-1185">Reference proteome</keyword>